<protein>
    <recommendedName>
        <fullName evidence="1">DUF5641 domain-containing protein</fullName>
    </recommendedName>
</protein>
<evidence type="ECO:0000313" key="2">
    <source>
        <dbReference type="EMBL" id="KAJ8952755.1"/>
    </source>
</evidence>
<dbReference type="AlphaFoldDB" id="A0AAV8YPZ0"/>
<dbReference type="EMBL" id="JAPWTK010000064">
    <property type="protein sequence ID" value="KAJ8952755.1"/>
    <property type="molecule type" value="Genomic_DNA"/>
</dbReference>
<accession>A0AAV8YPZ0</accession>
<dbReference type="Proteomes" id="UP001162162">
    <property type="component" value="Unassembled WGS sequence"/>
</dbReference>
<feature type="domain" description="DUF5641" evidence="1">
    <location>
        <begin position="3"/>
        <end position="45"/>
    </location>
</feature>
<dbReference type="InterPro" id="IPR040676">
    <property type="entry name" value="DUF5641"/>
</dbReference>
<sequence length="80" mass="8829">MAIQNSQAPPLRWQLARVVGVHPGADSVVRVATVHTSTGLMKRPVGVRTEFVETDIYARVAFPHICARDAFGNRVVNPHR</sequence>
<evidence type="ECO:0000259" key="1">
    <source>
        <dbReference type="Pfam" id="PF18701"/>
    </source>
</evidence>
<gene>
    <name evidence="2" type="ORF">NQ318_008070</name>
</gene>
<dbReference type="Pfam" id="PF18701">
    <property type="entry name" value="DUF5641"/>
    <property type="match status" value="1"/>
</dbReference>
<evidence type="ECO:0000313" key="3">
    <source>
        <dbReference type="Proteomes" id="UP001162162"/>
    </source>
</evidence>
<reference evidence="2" key="1">
    <citation type="journal article" date="2023" name="Insect Mol. Biol.">
        <title>Genome sequencing provides insights into the evolution of gene families encoding plant cell wall-degrading enzymes in longhorned beetles.</title>
        <authorList>
            <person name="Shin N.R."/>
            <person name="Okamura Y."/>
            <person name="Kirsch R."/>
            <person name="Pauchet Y."/>
        </authorList>
    </citation>
    <scope>NUCLEOTIDE SEQUENCE</scope>
    <source>
        <strain evidence="2">AMC_N1</strain>
    </source>
</reference>
<name>A0AAV8YPZ0_9CUCU</name>
<proteinExistence type="predicted"/>
<comment type="caution">
    <text evidence="2">The sequence shown here is derived from an EMBL/GenBank/DDBJ whole genome shotgun (WGS) entry which is preliminary data.</text>
</comment>
<organism evidence="2 3">
    <name type="scientific">Aromia moschata</name>
    <dbReference type="NCBI Taxonomy" id="1265417"/>
    <lineage>
        <taxon>Eukaryota</taxon>
        <taxon>Metazoa</taxon>
        <taxon>Ecdysozoa</taxon>
        <taxon>Arthropoda</taxon>
        <taxon>Hexapoda</taxon>
        <taxon>Insecta</taxon>
        <taxon>Pterygota</taxon>
        <taxon>Neoptera</taxon>
        <taxon>Endopterygota</taxon>
        <taxon>Coleoptera</taxon>
        <taxon>Polyphaga</taxon>
        <taxon>Cucujiformia</taxon>
        <taxon>Chrysomeloidea</taxon>
        <taxon>Cerambycidae</taxon>
        <taxon>Cerambycinae</taxon>
        <taxon>Callichromatini</taxon>
        <taxon>Aromia</taxon>
    </lineage>
</organism>
<keyword evidence="3" id="KW-1185">Reference proteome</keyword>